<dbReference type="Proteomes" id="UP001241758">
    <property type="component" value="Unassembled WGS sequence"/>
</dbReference>
<proteinExistence type="predicted"/>
<keyword evidence="3" id="KW-1185">Reference proteome</keyword>
<name>A0ABT6WWG2_9ACTN</name>
<keyword evidence="1" id="KW-1133">Transmembrane helix</keyword>
<keyword evidence="1" id="KW-0472">Membrane</keyword>
<dbReference type="EMBL" id="JASCTH010000030">
    <property type="protein sequence ID" value="MDI6104088.1"/>
    <property type="molecule type" value="Genomic_DNA"/>
</dbReference>
<evidence type="ECO:0000313" key="2">
    <source>
        <dbReference type="EMBL" id="MDI6104088.1"/>
    </source>
</evidence>
<protein>
    <submittedName>
        <fullName evidence="2">Uncharacterized protein</fullName>
    </submittedName>
</protein>
<organism evidence="2 3">
    <name type="scientific">Actinoplanes sandaracinus</name>
    <dbReference type="NCBI Taxonomy" id="3045177"/>
    <lineage>
        <taxon>Bacteria</taxon>
        <taxon>Bacillati</taxon>
        <taxon>Actinomycetota</taxon>
        <taxon>Actinomycetes</taxon>
        <taxon>Micromonosporales</taxon>
        <taxon>Micromonosporaceae</taxon>
        <taxon>Actinoplanes</taxon>
    </lineage>
</organism>
<comment type="caution">
    <text evidence="2">The sequence shown here is derived from an EMBL/GenBank/DDBJ whole genome shotgun (WGS) entry which is preliminary data.</text>
</comment>
<keyword evidence="1" id="KW-0812">Transmembrane</keyword>
<sequence>MWGDQRVRRGCRFAALPLVLVLSIAWAALVGLGRGESVAMGEVPRLAIAAVVPHSVTPVVPEARLTGKPSPGPLLLVVAALVALLLGTQPRGRWSAAVRTAPAKTPSMLLHAVRGRAPPRRSA</sequence>
<dbReference type="RefSeq" id="WP_282765349.1">
    <property type="nucleotide sequence ID" value="NZ_JASCTH010000030.1"/>
</dbReference>
<gene>
    <name evidence="2" type="ORF">QLQ12_36405</name>
</gene>
<evidence type="ECO:0000313" key="3">
    <source>
        <dbReference type="Proteomes" id="UP001241758"/>
    </source>
</evidence>
<accession>A0ABT6WWG2</accession>
<feature type="transmembrane region" description="Helical" evidence="1">
    <location>
        <begin position="73"/>
        <end position="89"/>
    </location>
</feature>
<reference evidence="2 3" key="1">
    <citation type="submission" date="2023-05" db="EMBL/GenBank/DDBJ databases">
        <title>Actinoplanes sp. NEAU-A12 genome sequencing.</title>
        <authorList>
            <person name="Wang Z.-S."/>
        </authorList>
    </citation>
    <scope>NUCLEOTIDE SEQUENCE [LARGE SCALE GENOMIC DNA]</scope>
    <source>
        <strain evidence="2 3">NEAU-A12</strain>
    </source>
</reference>
<evidence type="ECO:0000256" key="1">
    <source>
        <dbReference type="SAM" id="Phobius"/>
    </source>
</evidence>